<protein>
    <submittedName>
        <fullName evidence="1">Protease</fullName>
    </submittedName>
</protein>
<dbReference type="GO" id="GO:0008233">
    <property type="term" value="F:peptidase activity"/>
    <property type="evidence" value="ECO:0007669"/>
    <property type="project" value="UniProtKB-KW"/>
</dbReference>
<dbReference type="Proteomes" id="UP000254938">
    <property type="component" value="Unassembled WGS sequence"/>
</dbReference>
<keyword evidence="1" id="KW-0378">Hydrolase</keyword>
<gene>
    <name evidence="1" type="ORF">NCTC9140_05633</name>
</gene>
<name>A0A377TYD5_KLEPN</name>
<dbReference type="AlphaFoldDB" id="A0A377TYD5"/>
<evidence type="ECO:0000313" key="1">
    <source>
        <dbReference type="EMBL" id="STS83851.1"/>
    </source>
</evidence>
<keyword evidence="1" id="KW-0645">Protease</keyword>
<organism evidence="1 2">
    <name type="scientific">Klebsiella pneumoniae</name>
    <dbReference type="NCBI Taxonomy" id="573"/>
    <lineage>
        <taxon>Bacteria</taxon>
        <taxon>Pseudomonadati</taxon>
        <taxon>Pseudomonadota</taxon>
        <taxon>Gammaproteobacteria</taxon>
        <taxon>Enterobacterales</taxon>
        <taxon>Enterobacteriaceae</taxon>
        <taxon>Klebsiella/Raoultella group</taxon>
        <taxon>Klebsiella</taxon>
        <taxon>Klebsiella pneumoniae complex</taxon>
    </lineage>
</organism>
<dbReference type="GO" id="GO:0006508">
    <property type="term" value="P:proteolysis"/>
    <property type="evidence" value="ECO:0007669"/>
    <property type="project" value="UniProtKB-KW"/>
</dbReference>
<reference evidence="1 2" key="1">
    <citation type="submission" date="2018-06" db="EMBL/GenBank/DDBJ databases">
        <authorList>
            <consortium name="Pathogen Informatics"/>
            <person name="Doyle S."/>
        </authorList>
    </citation>
    <scope>NUCLEOTIDE SEQUENCE [LARGE SCALE GENOMIC DNA]</scope>
    <source>
        <strain evidence="1 2">NCTC9140</strain>
    </source>
</reference>
<evidence type="ECO:0000313" key="2">
    <source>
        <dbReference type="Proteomes" id="UP000254938"/>
    </source>
</evidence>
<accession>A0A377TYD5</accession>
<dbReference type="EMBL" id="UGKQ01000007">
    <property type="protein sequence ID" value="STS83851.1"/>
    <property type="molecule type" value="Genomic_DNA"/>
</dbReference>
<sequence>MPASRATRCAVRNNEFNHENLQLGINEAHALGKKFYVVVNIAPHNAS</sequence>
<proteinExistence type="predicted"/>